<dbReference type="VEuPathDB" id="TrichDB:TVAGG3_0920330"/>
<dbReference type="GO" id="GO:0005737">
    <property type="term" value="C:cytoplasm"/>
    <property type="evidence" value="ECO:0000318"/>
    <property type="project" value="GO_Central"/>
</dbReference>
<dbReference type="SMR" id="A2G7G9"/>
<dbReference type="GO" id="GO:0030162">
    <property type="term" value="P:regulation of proteolysis"/>
    <property type="evidence" value="ECO:0000318"/>
    <property type="project" value="GO_Central"/>
</dbReference>
<proteinExistence type="predicted"/>
<dbReference type="RefSeq" id="XP_001299833.1">
    <property type="nucleotide sequence ID" value="XM_001299832.1"/>
</dbReference>
<gene>
    <name evidence="2" type="ORF">TVAG_099190</name>
</gene>
<dbReference type="AlphaFoldDB" id="A2G7G9"/>
<accession>A2G7G9</accession>
<dbReference type="InterPro" id="IPR029071">
    <property type="entry name" value="Ubiquitin-like_domsf"/>
</dbReference>
<dbReference type="GO" id="GO:0031625">
    <property type="term" value="F:ubiquitin protein ligase binding"/>
    <property type="evidence" value="ECO:0000318"/>
    <property type="project" value="GO_Central"/>
</dbReference>
<feature type="domain" description="Ubiquitin-like" evidence="1">
    <location>
        <begin position="1"/>
        <end position="76"/>
    </location>
</feature>
<sequence length="76" mass="8503">MLIYVHTVSGRKHQLEVEPSITIAAIKEELLQREGISIEQQRLLFRGQNLTDNQTVETAHISAGEVLHMVLALRAG</sequence>
<dbReference type="PRINTS" id="PR00348">
    <property type="entry name" value="UBIQUITIN"/>
</dbReference>
<dbReference type="SMART" id="SM00213">
    <property type="entry name" value="UBQ"/>
    <property type="match status" value="1"/>
</dbReference>
<keyword evidence="3" id="KW-1185">Reference proteome</keyword>
<name>A2G7G9_TRIV3</name>
<dbReference type="GO" id="GO:0045116">
    <property type="term" value="P:protein neddylation"/>
    <property type="evidence" value="ECO:0000318"/>
    <property type="project" value="GO_Central"/>
</dbReference>
<dbReference type="InterPro" id="IPR050158">
    <property type="entry name" value="Ubiquitin_ubiquitin-like"/>
</dbReference>
<dbReference type="KEGG" id="tva:4744551"/>
<evidence type="ECO:0000313" key="3">
    <source>
        <dbReference type="Proteomes" id="UP000001542"/>
    </source>
</evidence>
<dbReference type="Gene3D" id="3.10.20.90">
    <property type="entry name" value="Phosphatidylinositol 3-kinase Catalytic Subunit, Chain A, domain 1"/>
    <property type="match status" value="1"/>
</dbReference>
<protein>
    <submittedName>
        <fullName evidence="2">Ubiquitin family protein</fullName>
    </submittedName>
</protein>
<dbReference type="PROSITE" id="PS50053">
    <property type="entry name" value="UBIQUITIN_2"/>
    <property type="match status" value="1"/>
</dbReference>
<dbReference type="GO" id="GO:0031386">
    <property type="term" value="F:protein tag activity"/>
    <property type="evidence" value="ECO:0000318"/>
    <property type="project" value="GO_Central"/>
</dbReference>
<evidence type="ECO:0000259" key="1">
    <source>
        <dbReference type="PROSITE" id="PS50053"/>
    </source>
</evidence>
<dbReference type="Pfam" id="PF00240">
    <property type="entry name" value="ubiquitin"/>
    <property type="match status" value="1"/>
</dbReference>
<dbReference type="InterPro" id="IPR000626">
    <property type="entry name" value="Ubiquitin-like_dom"/>
</dbReference>
<dbReference type="STRING" id="5722.A2G7G9"/>
<dbReference type="VEuPathDB" id="TrichDB:TVAG_099190"/>
<dbReference type="InParanoid" id="A2G7G9"/>
<dbReference type="eggNOG" id="KOG0005">
    <property type="taxonomic scope" value="Eukaryota"/>
</dbReference>
<dbReference type="VEuPathDB" id="TrichDB:TVAGG3_0920420"/>
<dbReference type="GO" id="GO:0019941">
    <property type="term" value="P:modification-dependent protein catabolic process"/>
    <property type="evidence" value="ECO:0000318"/>
    <property type="project" value="GO_Central"/>
</dbReference>
<reference evidence="2" key="1">
    <citation type="submission" date="2006-10" db="EMBL/GenBank/DDBJ databases">
        <authorList>
            <person name="Amadeo P."/>
            <person name="Zhao Q."/>
            <person name="Wortman J."/>
            <person name="Fraser-Liggett C."/>
            <person name="Carlton J."/>
        </authorList>
    </citation>
    <scope>NUCLEOTIDE SEQUENCE</scope>
    <source>
        <strain evidence="2">G3</strain>
    </source>
</reference>
<dbReference type="EMBL" id="DS114549">
    <property type="protein sequence ID" value="EAX86903.1"/>
    <property type="molecule type" value="Genomic_DNA"/>
</dbReference>
<dbReference type="OrthoDB" id="419317at2759"/>
<dbReference type="InterPro" id="IPR019956">
    <property type="entry name" value="Ubiquitin_dom"/>
</dbReference>
<reference evidence="2" key="2">
    <citation type="journal article" date="2007" name="Science">
        <title>Draft genome sequence of the sexually transmitted pathogen Trichomonas vaginalis.</title>
        <authorList>
            <person name="Carlton J.M."/>
            <person name="Hirt R.P."/>
            <person name="Silva J.C."/>
            <person name="Delcher A.L."/>
            <person name="Schatz M."/>
            <person name="Zhao Q."/>
            <person name="Wortman J.R."/>
            <person name="Bidwell S.L."/>
            <person name="Alsmark U.C.M."/>
            <person name="Besteiro S."/>
            <person name="Sicheritz-Ponten T."/>
            <person name="Noel C.J."/>
            <person name="Dacks J.B."/>
            <person name="Foster P.G."/>
            <person name="Simillion C."/>
            <person name="Van de Peer Y."/>
            <person name="Miranda-Saavedra D."/>
            <person name="Barton G.J."/>
            <person name="Westrop G.D."/>
            <person name="Mueller S."/>
            <person name="Dessi D."/>
            <person name="Fiori P.L."/>
            <person name="Ren Q."/>
            <person name="Paulsen I."/>
            <person name="Zhang H."/>
            <person name="Bastida-Corcuera F.D."/>
            <person name="Simoes-Barbosa A."/>
            <person name="Brown M.T."/>
            <person name="Hayes R.D."/>
            <person name="Mukherjee M."/>
            <person name="Okumura C.Y."/>
            <person name="Schneider R."/>
            <person name="Smith A.J."/>
            <person name="Vanacova S."/>
            <person name="Villalvazo M."/>
            <person name="Haas B.J."/>
            <person name="Pertea M."/>
            <person name="Feldblyum T.V."/>
            <person name="Utterback T.R."/>
            <person name="Shu C.L."/>
            <person name="Osoegawa K."/>
            <person name="de Jong P.J."/>
            <person name="Hrdy I."/>
            <person name="Horvathova L."/>
            <person name="Zubacova Z."/>
            <person name="Dolezal P."/>
            <person name="Malik S.B."/>
            <person name="Logsdon J.M. Jr."/>
            <person name="Henze K."/>
            <person name="Gupta A."/>
            <person name="Wang C.C."/>
            <person name="Dunne R.L."/>
            <person name="Upcroft J.A."/>
            <person name="Upcroft P."/>
            <person name="White O."/>
            <person name="Salzberg S.L."/>
            <person name="Tang P."/>
            <person name="Chiu C.-H."/>
            <person name="Lee Y.-S."/>
            <person name="Embley T.M."/>
            <person name="Coombs G.H."/>
            <person name="Mottram J.C."/>
            <person name="Tachezy J."/>
            <person name="Fraser-Liggett C.M."/>
            <person name="Johnson P.J."/>
        </authorList>
    </citation>
    <scope>NUCLEOTIDE SEQUENCE [LARGE SCALE GENOMIC DNA]</scope>
    <source>
        <strain evidence="2">G3</strain>
    </source>
</reference>
<dbReference type="SUPFAM" id="SSF54236">
    <property type="entry name" value="Ubiquitin-like"/>
    <property type="match status" value="1"/>
</dbReference>
<organism evidence="2 3">
    <name type="scientific">Trichomonas vaginalis (strain ATCC PRA-98 / G3)</name>
    <dbReference type="NCBI Taxonomy" id="412133"/>
    <lineage>
        <taxon>Eukaryota</taxon>
        <taxon>Metamonada</taxon>
        <taxon>Parabasalia</taxon>
        <taxon>Trichomonadida</taxon>
        <taxon>Trichomonadidae</taxon>
        <taxon>Trichomonas</taxon>
    </lineage>
</organism>
<dbReference type="GO" id="GO:0005634">
    <property type="term" value="C:nucleus"/>
    <property type="evidence" value="ECO:0000318"/>
    <property type="project" value="GO_Central"/>
</dbReference>
<evidence type="ECO:0000313" key="2">
    <source>
        <dbReference type="EMBL" id="EAX86903.1"/>
    </source>
</evidence>
<dbReference type="Proteomes" id="UP000001542">
    <property type="component" value="Unassembled WGS sequence"/>
</dbReference>
<dbReference type="PANTHER" id="PTHR10666">
    <property type="entry name" value="UBIQUITIN"/>
    <property type="match status" value="1"/>
</dbReference>